<evidence type="ECO:0000313" key="1">
    <source>
        <dbReference type="EMBL" id="SER99313.1"/>
    </source>
</evidence>
<dbReference type="Pfam" id="PF06962">
    <property type="entry name" value="rRNA_methylase"/>
    <property type="match status" value="1"/>
</dbReference>
<dbReference type="InterPro" id="IPR029063">
    <property type="entry name" value="SAM-dependent_MTases_sf"/>
</dbReference>
<dbReference type="PANTHER" id="PTHR35276:SF1">
    <property type="entry name" value="TRNA (MNM(5)S(2)U34)-METHYLTRANSFERASE, CHLOROPLASTIC"/>
    <property type="match status" value="1"/>
</dbReference>
<gene>
    <name evidence="1" type="ORF">SAMN04487944_114120</name>
</gene>
<dbReference type="AlphaFoldDB" id="A0A1H9TRK3"/>
<dbReference type="RefSeq" id="WP_089742102.1">
    <property type="nucleotide sequence ID" value="NZ_FOGL01000014.1"/>
</dbReference>
<dbReference type="PANTHER" id="PTHR35276">
    <property type="entry name" value="S-ADENOSYL-L-METHIONINE-DEPENDENT METHYLTRANSFERASES SUPERFAMILY PROTEIN"/>
    <property type="match status" value="1"/>
</dbReference>
<keyword evidence="1" id="KW-0489">Methyltransferase</keyword>
<accession>A0A1H9TRK3</accession>
<protein>
    <submittedName>
        <fullName evidence="1">Putative rRNA methylase</fullName>
    </submittedName>
</protein>
<dbReference type="OrthoDB" id="9792989at2"/>
<dbReference type="SUPFAM" id="SSF53335">
    <property type="entry name" value="S-adenosyl-L-methionine-dependent methyltransferases"/>
    <property type="match status" value="1"/>
</dbReference>
<evidence type="ECO:0000313" key="2">
    <source>
        <dbReference type="Proteomes" id="UP000199687"/>
    </source>
</evidence>
<dbReference type="GO" id="GO:0032259">
    <property type="term" value="P:methylation"/>
    <property type="evidence" value="ECO:0007669"/>
    <property type="project" value="UniProtKB-KW"/>
</dbReference>
<proteinExistence type="predicted"/>
<dbReference type="GO" id="GO:0008168">
    <property type="term" value="F:methyltransferase activity"/>
    <property type="evidence" value="ECO:0007669"/>
    <property type="project" value="UniProtKB-KW"/>
</dbReference>
<keyword evidence="2" id="KW-1185">Reference proteome</keyword>
<dbReference type="STRING" id="531814.SAMN04487944_114120"/>
<dbReference type="Proteomes" id="UP000199687">
    <property type="component" value="Unassembled WGS sequence"/>
</dbReference>
<keyword evidence="1" id="KW-0808">Transferase</keyword>
<organism evidence="1 2">
    <name type="scientific">Gracilibacillus ureilyticus</name>
    <dbReference type="NCBI Taxonomy" id="531814"/>
    <lineage>
        <taxon>Bacteria</taxon>
        <taxon>Bacillati</taxon>
        <taxon>Bacillota</taxon>
        <taxon>Bacilli</taxon>
        <taxon>Bacillales</taxon>
        <taxon>Bacillaceae</taxon>
        <taxon>Gracilibacillus</taxon>
    </lineage>
</organism>
<sequence>MKAILPFSHQLLKEIVSEGDTVIDATCGNGNDTLFLSKLVGEKGKVYGFDIQEAAIENTRKRMETNHQRNVVLIQDGHEAIDKYIRTDEKIAGAIFNLGYLPRGDHSIVTKPASTIKAIDLITDSLKIGGRIVLVVYHGHDGGAEERNHLLAYCQNLDQNFYQVLQYQFINQKNHPPFILSLEKIKEVTVH</sequence>
<name>A0A1H9TRK3_9BACI</name>
<reference evidence="1 2" key="1">
    <citation type="submission" date="2016-10" db="EMBL/GenBank/DDBJ databases">
        <authorList>
            <person name="de Groot N.N."/>
        </authorList>
    </citation>
    <scope>NUCLEOTIDE SEQUENCE [LARGE SCALE GENOMIC DNA]</scope>
    <source>
        <strain evidence="1 2">CGMCC 1.7727</strain>
    </source>
</reference>
<dbReference type="EMBL" id="FOGL01000014">
    <property type="protein sequence ID" value="SER99313.1"/>
    <property type="molecule type" value="Genomic_DNA"/>
</dbReference>
<dbReference type="InterPro" id="IPR010719">
    <property type="entry name" value="MnmM_MeTrfase"/>
</dbReference>
<dbReference type="CDD" id="cd02440">
    <property type="entry name" value="AdoMet_MTases"/>
    <property type="match status" value="1"/>
</dbReference>
<dbReference type="Gene3D" id="3.40.50.150">
    <property type="entry name" value="Vaccinia Virus protein VP39"/>
    <property type="match status" value="1"/>
</dbReference>